<proteinExistence type="predicted"/>
<dbReference type="CDD" id="cd00067">
    <property type="entry name" value="GAL4"/>
    <property type="match status" value="1"/>
</dbReference>
<dbReference type="EMBL" id="MCGE01000003">
    <property type="protein sequence ID" value="ORZ23102.1"/>
    <property type="molecule type" value="Genomic_DNA"/>
</dbReference>
<dbReference type="GO" id="GO:0000981">
    <property type="term" value="F:DNA-binding transcription factor activity, RNA polymerase II-specific"/>
    <property type="evidence" value="ECO:0007669"/>
    <property type="project" value="InterPro"/>
</dbReference>
<dbReference type="SUPFAM" id="SSF57701">
    <property type="entry name" value="Zn2/Cys6 DNA-binding domain"/>
    <property type="match status" value="1"/>
</dbReference>
<sequence>MSLKKIPCDECRERKRRCTYDKPCQRCIKFDIPCIYTVKNSPADEEYLQQIKLLEQVDQLHGELDSLQQEMVTLQPATATANPNLLSPITEDVTSPYSTLSSLDSTSHSFSLTTTESSPLPAYSSPSSTDTQIIKRQKTNNGLEAILYQNTTQNRQQANSNWTLTVSKGNLIIRTDIKTHTELLDYLCKSVSTMEMNDVVPYSINDLGSNRRDALSRVLQVFVWKRYGKSRFKSITYGFFDKRHKHNHEYNNSCNLDHNMISINDYALIQNESISSITLKLLHAYLNCRHLHHLAVHVPTFLEFLVRPDIMESPAVLALCAVSCTASCRHVEDVLPTKQDVPLYGEFYFDQARQLAMDRFDEPCLEIFATYVLMAFYKLILHQLDESRRYGDMAERMSVILGEQQQQQQRKTDDDKNNMTMEGNGYLKANSANDLSAGKTVLFRRLEVQLFKVLSVTHLVRHKRQASGHHQPPDRRILNLFHGATELLTPAPGDSEEEKRHIHLIGYIEQLNKECHNTAHQAPSEDTVNYVGIVGHMVEMAMRRWYMAMPESFRLNIPIFDAFNTNSSSGNDEWLTAMENAPDVIPLLTTMAAYNEYMMMVKAHICKTPDDLEIRESLAAYWKENDGHIDHDFVRARWGEKWLVRLGKLDDLLDKKLTANYYENKANGISDDDDNDDTDGMTHVGDSHAGAVEDGGGGGKGDPGLLNYRKKYDKIIITALLESGYAGFDDPAAQTSVKVALNAIQLLQYLRQRYPCHYEQRVALNAWDILLRATRFGFGDLEMKTTIQANLLCCLLMIREEFEKIPFHGILVNYADNMEQEYDKQFNFM</sequence>
<comment type="subcellular location">
    <subcellularLocation>
        <location evidence="1">Nucleus</location>
    </subcellularLocation>
</comment>
<comment type="caution">
    <text evidence="8">The sequence shown here is derived from an EMBL/GenBank/DDBJ whole genome shotgun (WGS) entry which is preliminary data.</text>
</comment>
<gene>
    <name evidence="8" type="ORF">BCR42DRAFT_446824</name>
</gene>
<name>A0A1X2IVS1_9FUNG</name>
<evidence type="ECO:0000256" key="1">
    <source>
        <dbReference type="ARBA" id="ARBA00004123"/>
    </source>
</evidence>
<dbReference type="Proteomes" id="UP000193560">
    <property type="component" value="Unassembled WGS sequence"/>
</dbReference>
<feature type="compositionally biased region" description="Acidic residues" evidence="6">
    <location>
        <begin position="670"/>
        <end position="679"/>
    </location>
</feature>
<dbReference type="GO" id="GO:0008270">
    <property type="term" value="F:zinc ion binding"/>
    <property type="evidence" value="ECO:0007669"/>
    <property type="project" value="InterPro"/>
</dbReference>
<dbReference type="InterPro" id="IPR050815">
    <property type="entry name" value="TF_fung"/>
</dbReference>
<keyword evidence="5" id="KW-0539">Nucleus</keyword>
<evidence type="ECO:0000313" key="8">
    <source>
        <dbReference type="EMBL" id="ORZ23102.1"/>
    </source>
</evidence>
<dbReference type="GO" id="GO:0005634">
    <property type="term" value="C:nucleus"/>
    <property type="evidence" value="ECO:0007669"/>
    <property type="project" value="UniProtKB-SubCell"/>
</dbReference>
<evidence type="ECO:0000313" key="9">
    <source>
        <dbReference type="Proteomes" id="UP000193560"/>
    </source>
</evidence>
<keyword evidence="9" id="KW-1185">Reference proteome</keyword>
<evidence type="ECO:0000256" key="3">
    <source>
        <dbReference type="ARBA" id="ARBA00023015"/>
    </source>
</evidence>
<dbReference type="PROSITE" id="PS00463">
    <property type="entry name" value="ZN2_CY6_FUNGAL_1"/>
    <property type="match status" value="1"/>
</dbReference>
<dbReference type="CDD" id="cd12148">
    <property type="entry name" value="fungal_TF_MHR"/>
    <property type="match status" value="1"/>
</dbReference>
<reference evidence="8 9" key="1">
    <citation type="submission" date="2016-07" db="EMBL/GenBank/DDBJ databases">
        <title>Pervasive Adenine N6-methylation of Active Genes in Fungi.</title>
        <authorList>
            <consortium name="DOE Joint Genome Institute"/>
            <person name="Mondo S.J."/>
            <person name="Dannebaum R.O."/>
            <person name="Kuo R.C."/>
            <person name="Labutti K."/>
            <person name="Haridas S."/>
            <person name="Kuo A."/>
            <person name="Salamov A."/>
            <person name="Ahrendt S.R."/>
            <person name="Lipzen A."/>
            <person name="Sullivan W."/>
            <person name="Andreopoulos W.B."/>
            <person name="Clum A."/>
            <person name="Lindquist E."/>
            <person name="Daum C."/>
            <person name="Ramamoorthy G.K."/>
            <person name="Gryganskyi A."/>
            <person name="Culley D."/>
            <person name="Magnuson J.K."/>
            <person name="James T.Y."/>
            <person name="O'Malley M.A."/>
            <person name="Stajich J.E."/>
            <person name="Spatafora J.W."/>
            <person name="Visel A."/>
            <person name="Grigoriev I.V."/>
        </authorList>
    </citation>
    <scope>NUCLEOTIDE SEQUENCE [LARGE SCALE GENOMIC DNA]</scope>
    <source>
        <strain evidence="8 9">NRRL 1336</strain>
    </source>
</reference>
<dbReference type="InterPro" id="IPR036864">
    <property type="entry name" value="Zn2-C6_fun-type_DNA-bd_sf"/>
</dbReference>
<dbReference type="Gene3D" id="4.10.240.10">
    <property type="entry name" value="Zn(2)-C6 fungal-type DNA-binding domain"/>
    <property type="match status" value="1"/>
</dbReference>
<dbReference type="OrthoDB" id="4356994at2759"/>
<evidence type="ECO:0000256" key="2">
    <source>
        <dbReference type="ARBA" id="ARBA00022723"/>
    </source>
</evidence>
<dbReference type="SMART" id="SM00066">
    <property type="entry name" value="GAL4"/>
    <property type="match status" value="1"/>
</dbReference>
<keyword evidence="4" id="KW-0804">Transcription</keyword>
<dbReference type="AlphaFoldDB" id="A0A1X2IVS1"/>
<dbReference type="PANTHER" id="PTHR47338:SF5">
    <property type="entry name" value="ZN(II)2CYS6 TRANSCRIPTION FACTOR (EUROFUNG)"/>
    <property type="match status" value="1"/>
</dbReference>
<protein>
    <recommendedName>
        <fullName evidence="7">Zn(2)-C6 fungal-type domain-containing protein</fullName>
    </recommendedName>
</protein>
<dbReference type="PROSITE" id="PS50048">
    <property type="entry name" value="ZN2_CY6_FUNGAL_2"/>
    <property type="match status" value="1"/>
</dbReference>
<organism evidence="8 9">
    <name type="scientific">Absidia repens</name>
    <dbReference type="NCBI Taxonomy" id="90262"/>
    <lineage>
        <taxon>Eukaryota</taxon>
        <taxon>Fungi</taxon>
        <taxon>Fungi incertae sedis</taxon>
        <taxon>Mucoromycota</taxon>
        <taxon>Mucoromycotina</taxon>
        <taxon>Mucoromycetes</taxon>
        <taxon>Mucorales</taxon>
        <taxon>Cunninghamellaceae</taxon>
        <taxon>Absidia</taxon>
    </lineage>
</organism>
<evidence type="ECO:0000256" key="4">
    <source>
        <dbReference type="ARBA" id="ARBA00023163"/>
    </source>
</evidence>
<evidence type="ECO:0000256" key="5">
    <source>
        <dbReference type="ARBA" id="ARBA00023242"/>
    </source>
</evidence>
<feature type="domain" description="Zn(2)-C6 fungal-type" evidence="7">
    <location>
        <begin position="7"/>
        <end position="36"/>
    </location>
</feature>
<feature type="compositionally biased region" description="Low complexity" evidence="6">
    <location>
        <begin position="108"/>
        <end position="128"/>
    </location>
</feature>
<keyword evidence="3" id="KW-0805">Transcription regulation</keyword>
<evidence type="ECO:0000259" key="7">
    <source>
        <dbReference type="PROSITE" id="PS50048"/>
    </source>
</evidence>
<feature type="region of interest" description="Disordered" evidence="6">
    <location>
        <begin position="108"/>
        <end position="130"/>
    </location>
</feature>
<evidence type="ECO:0000256" key="6">
    <source>
        <dbReference type="SAM" id="MobiDB-lite"/>
    </source>
</evidence>
<dbReference type="PANTHER" id="PTHR47338">
    <property type="entry name" value="ZN(II)2CYS6 TRANSCRIPTION FACTOR (EUROFUNG)-RELATED"/>
    <property type="match status" value="1"/>
</dbReference>
<feature type="region of interest" description="Disordered" evidence="6">
    <location>
        <begin position="402"/>
        <end position="429"/>
    </location>
</feature>
<accession>A0A1X2IVS1</accession>
<dbReference type="InterPro" id="IPR001138">
    <property type="entry name" value="Zn2Cys6_DnaBD"/>
</dbReference>
<dbReference type="Pfam" id="PF00172">
    <property type="entry name" value="Zn_clus"/>
    <property type="match status" value="1"/>
</dbReference>
<feature type="region of interest" description="Disordered" evidence="6">
    <location>
        <begin position="667"/>
        <end position="698"/>
    </location>
</feature>
<keyword evidence="2" id="KW-0479">Metal-binding</keyword>